<evidence type="ECO:0000256" key="2">
    <source>
        <dbReference type="ARBA" id="ARBA00038251"/>
    </source>
</evidence>
<dbReference type="GeneID" id="54470425"/>
<dbReference type="EMBL" id="MU001634">
    <property type="protein sequence ID" value="KAF2484622.1"/>
    <property type="molecule type" value="Genomic_DNA"/>
</dbReference>
<feature type="compositionally biased region" description="Polar residues" evidence="3">
    <location>
        <begin position="1057"/>
        <end position="1068"/>
    </location>
</feature>
<evidence type="ECO:0000313" key="4">
    <source>
        <dbReference type="EMBL" id="KAF2484622.1"/>
    </source>
</evidence>
<comment type="similarity">
    <text evidence="2">Belongs to the YPP1 family.</text>
</comment>
<organism evidence="4 5">
    <name type="scientific">Neohortaea acidophila</name>
    <dbReference type="NCBI Taxonomy" id="245834"/>
    <lineage>
        <taxon>Eukaryota</taxon>
        <taxon>Fungi</taxon>
        <taxon>Dikarya</taxon>
        <taxon>Ascomycota</taxon>
        <taxon>Pezizomycotina</taxon>
        <taxon>Dothideomycetes</taxon>
        <taxon>Dothideomycetidae</taxon>
        <taxon>Mycosphaerellales</taxon>
        <taxon>Teratosphaeriaceae</taxon>
        <taxon>Neohortaea</taxon>
    </lineage>
</organism>
<dbReference type="Proteomes" id="UP000799767">
    <property type="component" value="Unassembled WGS sequence"/>
</dbReference>
<feature type="compositionally biased region" description="Polar residues" evidence="3">
    <location>
        <begin position="838"/>
        <end position="853"/>
    </location>
</feature>
<dbReference type="InterPro" id="IPR011990">
    <property type="entry name" value="TPR-like_helical_dom_sf"/>
</dbReference>
<feature type="compositionally biased region" description="Pro residues" evidence="3">
    <location>
        <begin position="1074"/>
        <end position="1084"/>
    </location>
</feature>
<dbReference type="PANTHER" id="PTHR23083">
    <property type="entry name" value="TETRATRICOPEPTIDE REPEAT PROTEIN, TPR"/>
    <property type="match status" value="1"/>
</dbReference>
<dbReference type="SUPFAM" id="SSF48452">
    <property type="entry name" value="TPR-like"/>
    <property type="match status" value="3"/>
</dbReference>
<name>A0A6A6PX62_9PEZI</name>
<gene>
    <name evidence="4" type="ORF">BDY17DRAFT_132265</name>
</gene>
<sequence length="1193" mass="130698">MSVTSAAPATGKGATYFAQLDQALCNGNWSEIAELARKTEKHASQRKCFTLAARSEAQISSILQRQTSSTSPVDGIGDLISKLSEATSNIRDDRYPEDVYVAKTCLAEIYHLQNDHTKALEAVPKESRPTSSASARASPLGWTEVCEVKTEYIKLVALIESGKEQDARTMCLEIATRTPGSRTPELRRWTERLLARACLVTKISTGEPTVQSLSQSLRCFSAWSDFWQRSPAAASAARATTSKLDTPRRNVWRAHYELLSTILHYGLTYNTSSRSASDLLIMPSEIPAGEDRTVARVRQRIAMRRVESNYESLLLNETQFPKASQINTEVEEWVQRAVANWKILSGPAWSDAELGEGGKESAGRNVLDILYRAATKTFHSTTILRNLFTVHAALGEFDLAMHAFNSFVEIISKDKARAERKESSDVKIHPDDTAVLVAAEAVRILCRYGDRDQGVKAVEVGHTIKKWLDEAKHPASIKDAVHSAGGGSTDSRAESGLKSTTLAAGYRAIGTGQANRARMIEDTHARPELQAEALENLRLAHDYDRESIETAYALALLLAETRDVPDAIQVLKRAIASPGPVGEDDEEDETDDFARERLLLPVWHLLALCLTASDGYEQAARMCEAAFEQFGDSATLYGHSEQRNSAEYGEKGDLPNGLVDQMEGYEKETILQIKMTQITLFELTEGAEMAVDASYELLGLYARLFGNLNTRRPTTAQPPPTAVSATPTKRGGTLRSLAGSIRSKPGRASMERDPRTGSRASIVPRRPDAANGANETPRTDDNVGLPIAITVTNEDGVATEKSHHHMHLPFRRRDHGGLKTTGSISSMRKPSERLSTLMEKTTSPPSPATNNETLAEKSVPPENDSSKLATAPTQPLGEMAHNISKDALPHPPGHEQQPPEQDVRLPAPHPSTNLVPDARLPTVQDRQQRFTLLVKIWLFTAGLYLRAELLDDASSAIDEAHQLVGAFEIEVGAELSSARRFFDKGWGGGNSVDALWAETWSAKGYLALARTQPFLAIDNFEQALAHSPDHAEAILGLSNLLLDIYEEKIPAEEPRPSLTQRPTSSNPTINGPIPAAPDIPPNPPSTTTNAEQNPTPAPTQSTTPNPRRRQNKDPTPAELNRLASRDRAYMLLSHLTRLGSGWDSAEAWSSLARAYELSRQVSKAKEALWWVVELEGGAPVRQWKEVGAGGFTL</sequence>
<protein>
    <recommendedName>
        <fullName evidence="6">Filamentation protein</fullName>
    </recommendedName>
</protein>
<feature type="region of interest" description="Disordered" evidence="3">
    <location>
        <begin position="798"/>
        <end position="917"/>
    </location>
</feature>
<dbReference type="Gene3D" id="1.25.40.10">
    <property type="entry name" value="Tetratricopeptide repeat domain"/>
    <property type="match status" value="2"/>
</dbReference>
<feature type="region of interest" description="Disordered" evidence="3">
    <location>
        <begin position="1051"/>
        <end position="1122"/>
    </location>
</feature>
<dbReference type="RefSeq" id="XP_033591191.1">
    <property type="nucleotide sequence ID" value="XM_033729423.1"/>
</dbReference>
<evidence type="ECO:0000313" key="5">
    <source>
        <dbReference type="Proteomes" id="UP000799767"/>
    </source>
</evidence>
<feature type="region of interest" description="Disordered" evidence="3">
    <location>
        <begin position="711"/>
        <end position="783"/>
    </location>
</feature>
<dbReference type="InterPro" id="IPR051722">
    <property type="entry name" value="Endocytosis_PI4K-reg_protein"/>
</dbReference>
<proteinExistence type="inferred from homology"/>
<accession>A0A6A6PX62</accession>
<dbReference type="InterPro" id="IPR019734">
    <property type="entry name" value="TPR_rpt"/>
</dbReference>
<dbReference type="SMART" id="SM00028">
    <property type="entry name" value="TPR"/>
    <property type="match status" value="5"/>
</dbReference>
<reference evidence="4" key="1">
    <citation type="journal article" date="2020" name="Stud. Mycol.">
        <title>101 Dothideomycetes genomes: a test case for predicting lifestyles and emergence of pathogens.</title>
        <authorList>
            <person name="Haridas S."/>
            <person name="Albert R."/>
            <person name="Binder M."/>
            <person name="Bloem J."/>
            <person name="Labutti K."/>
            <person name="Salamov A."/>
            <person name="Andreopoulos B."/>
            <person name="Baker S."/>
            <person name="Barry K."/>
            <person name="Bills G."/>
            <person name="Bluhm B."/>
            <person name="Cannon C."/>
            <person name="Castanera R."/>
            <person name="Culley D."/>
            <person name="Daum C."/>
            <person name="Ezra D."/>
            <person name="Gonzalez J."/>
            <person name="Henrissat B."/>
            <person name="Kuo A."/>
            <person name="Liang C."/>
            <person name="Lipzen A."/>
            <person name="Lutzoni F."/>
            <person name="Magnuson J."/>
            <person name="Mondo S."/>
            <person name="Nolan M."/>
            <person name="Ohm R."/>
            <person name="Pangilinan J."/>
            <person name="Park H.-J."/>
            <person name="Ramirez L."/>
            <person name="Alfaro M."/>
            <person name="Sun H."/>
            <person name="Tritt A."/>
            <person name="Yoshinaga Y."/>
            <person name="Zwiers L.-H."/>
            <person name="Turgeon B."/>
            <person name="Goodwin S."/>
            <person name="Spatafora J."/>
            <person name="Crous P."/>
            <person name="Grigoriev I."/>
        </authorList>
    </citation>
    <scope>NUCLEOTIDE SEQUENCE</scope>
    <source>
        <strain evidence="4">CBS 113389</strain>
    </source>
</reference>
<evidence type="ECO:0000256" key="3">
    <source>
        <dbReference type="SAM" id="MobiDB-lite"/>
    </source>
</evidence>
<comment type="function">
    <text evidence="1">Involved in endocytosis.</text>
</comment>
<evidence type="ECO:0008006" key="6">
    <source>
        <dbReference type="Google" id="ProtNLM"/>
    </source>
</evidence>
<keyword evidence="5" id="KW-1185">Reference proteome</keyword>
<feature type="compositionally biased region" description="Basic residues" evidence="3">
    <location>
        <begin position="802"/>
        <end position="814"/>
    </location>
</feature>
<dbReference type="OrthoDB" id="29013at2759"/>
<dbReference type="AlphaFoldDB" id="A0A6A6PX62"/>
<dbReference type="PANTHER" id="PTHR23083:SF464">
    <property type="entry name" value="TETRATRICOPEPTIDE REPEAT DOMAIN 7, ISOFORM A"/>
    <property type="match status" value="1"/>
</dbReference>
<evidence type="ECO:0000256" key="1">
    <source>
        <dbReference type="ARBA" id="ARBA00002550"/>
    </source>
</evidence>
<feature type="compositionally biased region" description="Polar residues" evidence="3">
    <location>
        <begin position="1091"/>
        <end position="1105"/>
    </location>
</feature>